<dbReference type="CDD" id="cd19162">
    <property type="entry name" value="AKR_FDH"/>
    <property type="match status" value="1"/>
</dbReference>
<dbReference type="GO" id="GO:0005829">
    <property type="term" value="C:cytosol"/>
    <property type="evidence" value="ECO:0007669"/>
    <property type="project" value="TreeGrafter"/>
</dbReference>
<evidence type="ECO:0000313" key="3">
    <source>
        <dbReference type="Proteomes" id="UP000466794"/>
    </source>
</evidence>
<dbReference type="GO" id="GO:0016491">
    <property type="term" value="F:oxidoreductase activity"/>
    <property type="evidence" value="ECO:0007669"/>
    <property type="project" value="InterPro"/>
</dbReference>
<dbReference type="PANTHER" id="PTHR42686:SF1">
    <property type="entry name" value="GH17980P-RELATED"/>
    <property type="match status" value="1"/>
</dbReference>
<dbReference type="InterPro" id="IPR023210">
    <property type="entry name" value="NADP_OxRdtase_dom"/>
</dbReference>
<dbReference type="InterPro" id="IPR044477">
    <property type="entry name" value="FDH-like"/>
</dbReference>
<organism evidence="2 3">
    <name type="scientific">Nocardia terrae</name>
    <dbReference type="NCBI Taxonomy" id="2675851"/>
    <lineage>
        <taxon>Bacteria</taxon>
        <taxon>Bacillati</taxon>
        <taxon>Actinomycetota</taxon>
        <taxon>Actinomycetes</taxon>
        <taxon>Mycobacteriales</taxon>
        <taxon>Nocardiaceae</taxon>
        <taxon>Nocardia</taxon>
    </lineage>
</organism>
<dbReference type="SUPFAM" id="SSF51430">
    <property type="entry name" value="NAD(P)-linked oxidoreductase"/>
    <property type="match status" value="1"/>
</dbReference>
<dbReference type="RefSeq" id="WP_157393636.1">
    <property type="nucleotide sequence ID" value="NZ_WRPP01000018.1"/>
</dbReference>
<dbReference type="InterPro" id="IPR020471">
    <property type="entry name" value="AKR"/>
</dbReference>
<dbReference type="Pfam" id="PF00248">
    <property type="entry name" value="Aldo_ket_red"/>
    <property type="match status" value="1"/>
</dbReference>
<dbReference type="AlphaFoldDB" id="A0A7K1VBN7"/>
<dbReference type="Proteomes" id="UP000466794">
    <property type="component" value="Unassembled WGS sequence"/>
</dbReference>
<reference evidence="2 3" key="1">
    <citation type="submission" date="2019-12" db="EMBL/GenBank/DDBJ databases">
        <title>Nocardia sp. nov. ET3-3 isolated from soil.</title>
        <authorList>
            <person name="Kanchanasin P."/>
            <person name="Tanasupawat S."/>
            <person name="Yuki M."/>
            <person name="Kudo T."/>
        </authorList>
    </citation>
    <scope>NUCLEOTIDE SEQUENCE [LARGE SCALE GENOMIC DNA]</scope>
    <source>
        <strain evidence="2 3">ET3-3</strain>
    </source>
</reference>
<proteinExistence type="predicted"/>
<protein>
    <submittedName>
        <fullName evidence="2">Aldo/keto reductase</fullName>
    </submittedName>
</protein>
<keyword evidence="3" id="KW-1185">Reference proteome</keyword>
<evidence type="ECO:0000313" key="2">
    <source>
        <dbReference type="EMBL" id="MVU84055.1"/>
    </source>
</evidence>
<dbReference type="InterPro" id="IPR036812">
    <property type="entry name" value="NAD(P)_OxRdtase_dom_sf"/>
</dbReference>
<gene>
    <name evidence="2" type="ORF">GPX89_43355</name>
</gene>
<sequence length="318" mass="34506">MLSRSAARPQPLTLPGLPGVVLGGAGYAGLFRPVGAAAAREALNNAWQTGIRAFDTAPHYGAGQGEERLRPFLRGRERTDYWVCTKVGRLLREDPLAVDGTDGFYGAPKRSRRRDYSALGVRRSLADSLARLGLDHVDMLLVHDPEDHLEQALRSAVPEMVRMREQGLTAGIGVGVNTVETALRFAREAPIDCVLIAGRYTLLDRRAEAELLPECARRGIAVLVGGVLNSGILADPLRRTTFDYETADFQVLARARDMARVCADYGVPLRAAALQFPRRHSAVTATVLGAGTAAEIADSFEMLNTPVPERLWHDLGCA</sequence>
<dbReference type="EMBL" id="WRPP01000018">
    <property type="protein sequence ID" value="MVU84055.1"/>
    <property type="molecule type" value="Genomic_DNA"/>
</dbReference>
<dbReference type="PANTHER" id="PTHR42686">
    <property type="entry name" value="GH17980P-RELATED"/>
    <property type="match status" value="1"/>
</dbReference>
<comment type="caution">
    <text evidence="2">The sequence shown here is derived from an EMBL/GenBank/DDBJ whole genome shotgun (WGS) entry which is preliminary data.</text>
</comment>
<name>A0A7K1VBN7_9NOCA</name>
<accession>A0A7K1VBN7</accession>
<evidence type="ECO:0000259" key="1">
    <source>
        <dbReference type="Pfam" id="PF00248"/>
    </source>
</evidence>
<dbReference type="Gene3D" id="3.20.20.100">
    <property type="entry name" value="NADP-dependent oxidoreductase domain"/>
    <property type="match status" value="1"/>
</dbReference>
<feature type="domain" description="NADP-dependent oxidoreductase" evidence="1">
    <location>
        <begin position="21"/>
        <end position="309"/>
    </location>
</feature>